<dbReference type="InterPro" id="IPR007217">
    <property type="entry name" value="Per1-like"/>
</dbReference>
<evidence type="ECO:0000313" key="8">
    <source>
        <dbReference type="EMBL" id="GAV48529.1"/>
    </source>
</evidence>
<keyword evidence="6" id="KW-0472">Membrane</keyword>
<evidence type="ECO:0000313" key="9">
    <source>
        <dbReference type="Proteomes" id="UP000187013"/>
    </source>
</evidence>
<evidence type="ECO:0000256" key="5">
    <source>
        <dbReference type="ARBA" id="ARBA00022989"/>
    </source>
</evidence>
<evidence type="ECO:0000256" key="3">
    <source>
        <dbReference type="ARBA" id="ARBA00022692"/>
    </source>
</evidence>
<comment type="subcellular location">
    <subcellularLocation>
        <location evidence="1">Endomembrane system</location>
        <topology evidence="1">Multi-pass membrane protein</topology>
    </subcellularLocation>
    <subcellularLocation>
        <location evidence="7">Endoplasmic reticulum membrane</location>
        <topology evidence="7">Multi-pass membrane protein</topology>
    </subcellularLocation>
</comment>
<sequence>MRYLIWILALVGVTVASPGDRLDIFGECTDACEYIRLCRNSDISHLNTETNQFDNVPFSRTPVLLRHFLAWDCVSDCDYQCQQIITQRRMKQGDPFLQFHGKWPFKRLFGVQELFSTLFSIGNFLPHYRGYRMLQTLLQKAQRGGNKGQTVLLQNYIYVTIAGMIAWTASTIFHLRDRPLTEKMDYFWAGGTVISAFHAISIRVTRMDKRPQLAKIFTWIIGGIFSLHVLRLAIQWSYTYNMRFNVAFGILQYILVFILSFQNYRSLQQRKKARNLPVKIYTRRVYALCLQPILLVVITSLAMSLELFDFFSYKYQIDAHAVWHLSTIWPSWVLYDFLLADFNYITRGSLD</sequence>
<protein>
    <recommendedName>
        <fullName evidence="7">Post-GPI attachment to proteins factor 3</fullName>
    </recommendedName>
</protein>
<gene>
    <name evidence="8" type="ORF">ZYGR_0K00340</name>
</gene>
<dbReference type="Pfam" id="PF04080">
    <property type="entry name" value="Per1"/>
    <property type="match status" value="1"/>
</dbReference>
<comment type="caution">
    <text evidence="8">The sequence shown here is derived from an EMBL/GenBank/DDBJ whole genome shotgun (WGS) entry which is preliminary data.</text>
</comment>
<evidence type="ECO:0000256" key="2">
    <source>
        <dbReference type="ARBA" id="ARBA00022502"/>
    </source>
</evidence>
<organism evidence="8 9">
    <name type="scientific">Zygosaccharomyces rouxii</name>
    <dbReference type="NCBI Taxonomy" id="4956"/>
    <lineage>
        <taxon>Eukaryota</taxon>
        <taxon>Fungi</taxon>
        <taxon>Dikarya</taxon>
        <taxon>Ascomycota</taxon>
        <taxon>Saccharomycotina</taxon>
        <taxon>Saccharomycetes</taxon>
        <taxon>Saccharomycetales</taxon>
        <taxon>Saccharomycetaceae</taxon>
        <taxon>Zygosaccharomyces</taxon>
    </lineage>
</organism>
<dbReference type="AlphaFoldDB" id="A0A1Q2ZYM2"/>
<dbReference type="GO" id="GO:0005789">
    <property type="term" value="C:endoplasmic reticulum membrane"/>
    <property type="evidence" value="ECO:0007669"/>
    <property type="project" value="UniProtKB-SubCell"/>
</dbReference>
<dbReference type="GO" id="GO:0006506">
    <property type="term" value="P:GPI anchor biosynthetic process"/>
    <property type="evidence" value="ECO:0007669"/>
    <property type="project" value="UniProtKB-KW"/>
</dbReference>
<dbReference type="Proteomes" id="UP000187013">
    <property type="component" value="Unassembled WGS sequence"/>
</dbReference>
<evidence type="ECO:0000256" key="4">
    <source>
        <dbReference type="ARBA" id="ARBA00022729"/>
    </source>
</evidence>
<comment type="similarity">
    <text evidence="7">Belongs to the PGAP3 family.</text>
</comment>
<name>A0A1Q2ZYM2_ZYGRO</name>
<dbReference type="EMBL" id="BDGX01000011">
    <property type="protein sequence ID" value="GAV48529.1"/>
    <property type="molecule type" value="Genomic_DNA"/>
</dbReference>
<dbReference type="GO" id="GO:0016788">
    <property type="term" value="F:hydrolase activity, acting on ester bonds"/>
    <property type="evidence" value="ECO:0007669"/>
    <property type="project" value="TreeGrafter"/>
</dbReference>
<keyword evidence="4 7" id="KW-0732">Signal</keyword>
<dbReference type="PANTHER" id="PTHR13148">
    <property type="entry name" value="PER1-RELATED"/>
    <property type="match status" value="1"/>
</dbReference>
<accession>A0A1Q2ZYM2</accession>
<evidence type="ECO:0000256" key="1">
    <source>
        <dbReference type="ARBA" id="ARBA00004127"/>
    </source>
</evidence>
<feature type="signal peptide" evidence="7">
    <location>
        <begin position="1"/>
        <end position="16"/>
    </location>
</feature>
<reference evidence="8 9" key="1">
    <citation type="submission" date="2016-08" db="EMBL/GenBank/DDBJ databases">
        <title>Draft genome sequence of allopolyploid Zygosaccharomyces rouxii.</title>
        <authorList>
            <person name="Watanabe J."/>
            <person name="Uehara K."/>
            <person name="Mogi Y."/>
            <person name="Tsukioka Y."/>
        </authorList>
    </citation>
    <scope>NUCLEOTIDE SEQUENCE [LARGE SCALE GENOMIC DNA]</scope>
    <source>
        <strain evidence="8 9">NBRC 110957</strain>
    </source>
</reference>
<keyword evidence="7" id="KW-0256">Endoplasmic reticulum</keyword>
<dbReference type="PANTHER" id="PTHR13148:SF0">
    <property type="entry name" value="POST-GPI ATTACHMENT TO PROTEINS FACTOR 3"/>
    <property type="match status" value="1"/>
</dbReference>
<dbReference type="OrthoDB" id="419770at2759"/>
<feature type="chain" id="PRO_5016478223" description="Post-GPI attachment to proteins factor 3" evidence="7">
    <location>
        <begin position="17"/>
        <end position="351"/>
    </location>
</feature>
<evidence type="ECO:0000256" key="7">
    <source>
        <dbReference type="RuleBase" id="RU365066"/>
    </source>
</evidence>
<evidence type="ECO:0000256" key="6">
    <source>
        <dbReference type="ARBA" id="ARBA00023136"/>
    </source>
</evidence>
<keyword evidence="5" id="KW-1133">Transmembrane helix</keyword>
<comment type="function">
    <text evidence="7">Involved in the lipid remodeling steps of GPI-anchor maturation.</text>
</comment>
<keyword evidence="2 7" id="KW-0337">GPI-anchor biosynthesis</keyword>
<proteinExistence type="inferred from homology"/>
<keyword evidence="3" id="KW-0812">Transmembrane</keyword>